<dbReference type="CDD" id="cd01075">
    <property type="entry name" value="NAD_bind_Leu_Phe_Val_DH"/>
    <property type="match status" value="1"/>
</dbReference>
<dbReference type="FunFam" id="3.40.50.10860:FF:000010">
    <property type="entry name" value="Leucine dehydrogenase"/>
    <property type="match status" value="1"/>
</dbReference>
<sequence>MEGKIFEYLEKYDYENLFFFNDNQTGLKGVICVHDTTLGPATGGCRMWTYANEWDAIEDALRLGRGMTYKYAAAGIDLGGGKAVIIGDPKTQKSEALFRSFGRFINRLNGLYITGLDVGTTLRDMETMRLETPYVVTLPREFGGAGQISHYTALSVFQSMKACAKEKFGVDNLNGLRVAVQGIGSVGYNVVKYLVQEKAMITIADIDQDRVKEVSEEFGTNIETPDRIHALDVDIYSPCALGKVINDQSIEELKCQVVAGSANNQLAENKHGDYLEELGILYAPDYIANAGGTIFDTDRLKPGGFNEERGVQAVERVYETMTELIKISKDERIPTYRAADLLAERRIDSIGKAKQLRKEINISM</sequence>
<feature type="domain" description="Glutamate/phenylalanine/leucine/valine/L-tryptophan dehydrogenase C-terminal" evidence="7">
    <location>
        <begin position="146"/>
        <end position="355"/>
    </location>
</feature>
<name>A0A2U1JQZ2_9BACI</name>
<dbReference type="SMART" id="SM00839">
    <property type="entry name" value="ELFV_dehydrog"/>
    <property type="match status" value="1"/>
</dbReference>
<dbReference type="GO" id="GO:0016639">
    <property type="term" value="F:oxidoreductase activity, acting on the CH-NH2 group of donors, NAD or NADP as acceptor"/>
    <property type="evidence" value="ECO:0007669"/>
    <property type="project" value="InterPro"/>
</dbReference>
<dbReference type="SUPFAM" id="SSF53223">
    <property type="entry name" value="Aminoacid dehydrogenase-like, N-terminal domain"/>
    <property type="match status" value="1"/>
</dbReference>
<dbReference type="EMBL" id="QCZG01000050">
    <property type="protein sequence ID" value="PWA07606.1"/>
    <property type="molecule type" value="Genomic_DNA"/>
</dbReference>
<dbReference type="SUPFAM" id="SSF51735">
    <property type="entry name" value="NAD(P)-binding Rossmann-fold domains"/>
    <property type="match status" value="1"/>
</dbReference>
<dbReference type="InterPro" id="IPR006096">
    <property type="entry name" value="Glu/Leu/Phe/Val/Trp_DH_C"/>
</dbReference>
<dbReference type="PANTHER" id="PTHR42722">
    <property type="entry name" value="LEUCINE DEHYDROGENASE"/>
    <property type="match status" value="1"/>
</dbReference>
<dbReference type="PRINTS" id="PR00082">
    <property type="entry name" value="GLFDHDRGNASE"/>
</dbReference>
<reference evidence="8 9" key="1">
    <citation type="submission" date="2018-04" db="EMBL/GenBank/DDBJ databases">
        <title>Camelliibacillus theae gen. nov., sp. nov., isolated from Pu'er tea.</title>
        <authorList>
            <person name="Niu L."/>
        </authorList>
    </citation>
    <scope>NUCLEOTIDE SEQUENCE [LARGE SCALE GENOMIC DNA]</scope>
    <source>
        <strain evidence="8 9">T8</strain>
    </source>
</reference>
<dbReference type="InterPro" id="IPR006097">
    <property type="entry name" value="Glu/Leu/Phe/Val/Trp_DH_dimer"/>
</dbReference>
<dbReference type="GO" id="GO:0006520">
    <property type="term" value="P:amino acid metabolic process"/>
    <property type="evidence" value="ECO:0007669"/>
    <property type="project" value="InterPro"/>
</dbReference>
<dbReference type="AlphaFoldDB" id="A0A2U1JQZ2"/>
<evidence type="ECO:0000256" key="1">
    <source>
        <dbReference type="ARBA" id="ARBA00006382"/>
    </source>
</evidence>
<evidence type="ECO:0000256" key="5">
    <source>
        <dbReference type="PIRSR" id="PIRSR000188-2"/>
    </source>
</evidence>
<dbReference type="Gene3D" id="3.40.50.10860">
    <property type="entry name" value="Leucine Dehydrogenase, chain A, domain 1"/>
    <property type="match status" value="1"/>
</dbReference>
<dbReference type="PIRSF" id="PIRSF000188">
    <property type="entry name" value="Phe_leu_dh"/>
    <property type="match status" value="1"/>
</dbReference>
<dbReference type="Pfam" id="PF00208">
    <property type="entry name" value="ELFV_dehydrog"/>
    <property type="match status" value="1"/>
</dbReference>
<protein>
    <submittedName>
        <fullName evidence="8">Leucine dehydrogenase</fullName>
    </submittedName>
</protein>
<dbReference type="GO" id="GO:0000166">
    <property type="term" value="F:nucleotide binding"/>
    <property type="evidence" value="ECO:0007669"/>
    <property type="project" value="UniProtKB-KW"/>
</dbReference>
<evidence type="ECO:0000313" key="9">
    <source>
        <dbReference type="Proteomes" id="UP000245998"/>
    </source>
</evidence>
<keyword evidence="2 6" id="KW-0560">Oxidoreductase</keyword>
<dbReference type="Pfam" id="PF02812">
    <property type="entry name" value="ELFV_dehydrog_N"/>
    <property type="match status" value="1"/>
</dbReference>
<evidence type="ECO:0000256" key="3">
    <source>
        <dbReference type="ARBA" id="ARBA00023027"/>
    </source>
</evidence>
<evidence type="ECO:0000313" key="8">
    <source>
        <dbReference type="EMBL" id="PWA07606.1"/>
    </source>
</evidence>
<dbReference type="InterPro" id="IPR036291">
    <property type="entry name" value="NAD(P)-bd_dom_sf"/>
</dbReference>
<organism evidence="8 9">
    <name type="scientific">Pueribacillus theae</name>
    <dbReference type="NCBI Taxonomy" id="2171751"/>
    <lineage>
        <taxon>Bacteria</taxon>
        <taxon>Bacillati</taxon>
        <taxon>Bacillota</taxon>
        <taxon>Bacilli</taxon>
        <taxon>Bacillales</taxon>
        <taxon>Bacillaceae</taxon>
        <taxon>Pueribacillus</taxon>
    </lineage>
</organism>
<keyword evidence="5" id="KW-0547">Nucleotide-binding</keyword>
<dbReference type="OrthoDB" id="9803297at2"/>
<evidence type="ECO:0000256" key="2">
    <source>
        <dbReference type="ARBA" id="ARBA00023002"/>
    </source>
</evidence>
<comment type="similarity">
    <text evidence="1 6">Belongs to the Glu/Leu/Phe/Val dehydrogenases family.</text>
</comment>
<evidence type="ECO:0000256" key="6">
    <source>
        <dbReference type="RuleBase" id="RU004417"/>
    </source>
</evidence>
<dbReference type="RefSeq" id="WP_116556016.1">
    <property type="nucleotide sequence ID" value="NZ_QCZG01000050.1"/>
</dbReference>
<dbReference type="InterPro" id="IPR046346">
    <property type="entry name" value="Aminoacid_DH-like_N_sf"/>
</dbReference>
<dbReference type="InterPro" id="IPR006095">
    <property type="entry name" value="Glu/Leu/Phe/Val/Trp_DH"/>
</dbReference>
<accession>A0A2U1JQZ2</accession>
<dbReference type="InterPro" id="IPR016211">
    <property type="entry name" value="Glu/Phe/Leu/Val/Trp_DH_bac/arc"/>
</dbReference>
<keyword evidence="9" id="KW-1185">Reference proteome</keyword>
<feature type="active site" description="Proton donor/acceptor" evidence="4">
    <location>
        <position position="82"/>
    </location>
</feature>
<comment type="caution">
    <text evidence="8">The sequence shown here is derived from an EMBL/GenBank/DDBJ whole genome shotgun (WGS) entry which is preliminary data.</text>
</comment>
<dbReference type="PROSITE" id="PS00074">
    <property type="entry name" value="GLFV_DEHYDROGENASE"/>
    <property type="match status" value="1"/>
</dbReference>
<dbReference type="PANTHER" id="PTHR42722:SF1">
    <property type="entry name" value="VALINE DEHYDROGENASE"/>
    <property type="match status" value="1"/>
</dbReference>
<evidence type="ECO:0000259" key="7">
    <source>
        <dbReference type="SMART" id="SM00839"/>
    </source>
</evidence>
<evidence type="ECO:0000256" key="4">
    <source>
        <dbReference type="PIRSR" id="PIRSR000188-1"/>
    </source>
</evidence>
<dbReference type="InterPro" id="IPR033524">
    <property type="entry name" value="Glu/Leu/Phe/Val_DH_AS"/>
</dbReference>
<gene>
    <name evidence="8" type="ORF">DCC39_16590</name>
</gene>
<dbReference type="Gene3D" id="3.40.50.720">
    <property type="entry name" value="NAD(P)-binding Rossmann-like Domain"/>
    <property type="match status" value="1"/>
</dbReference>
<keyword evidence="3 5" id="KW-0520">NAD</keyword>
<proteinExistence type="inferred from homology"/>
<dbReference type="Proteomes" id="UP000245998">
    <property type="component" value="Unassembled WGS sequence"/>
</dbReference>
<feature type="binding site" evidence="5">
    <location>
        <begin position="182"/>
        <end position="187"/>
    </location>
    <ligand>
        <name>NAD(+)</name>
        <dbReference type="ChEBI" id="CHEBI:57540"/>
    </ligand>
</feature>